<keyword evidence="5" id="KW-0732">Signal</keyword>
<sequence length="394" mass="40354">MRAWLALTAGLVVTSACGAVASDARLGRAIGKALFDRAWVAAPSSTKANDGLGPVFNARACVFCHQSLGRAGSDVGPDGRFVHDGMVLKLSDAAGRFDPGYGGQLQTSAVSGIKPEGRAVMTPAGAEAKDLAYGPFGKDTRIGVRAAPALRGLGLLAEVPDEAIVALADPDDRNGDGISGRVNWIVGPDGKQHVGRFGLKASGATLTHQIETAFSMDIGLSTDGMPKVEGDCPQKACRNAPNGSEAGQPEIRHDLVAMLADYLANVPPPPAPVADPEGERLFAATGCASCHVPSMPTAKGQARAFTDLLLHDLGAGLDGGATEPGVAATEWRTAPLWGVSRALAAHAGLLHDGRAATVADAVALHGGEAAGALARFDALNDEDRNRLLAYVEGL</sequence>
<evidence type="ECO:0000256" key="4">
    <source>
        <dbReference type="PROSITE-ProRule" id="PRU00433"/>
    </source>
</evidence>
<evidence type="ECO:0000259" key="6">
    <source>
        <dbReference type="PROSITE" id="PS51007"/>
    </source>
</evidence>
<dbReference type="RefSeq" id="WP_114958079.1">
    <property type="nucleotide sequence ID" value="NZ_JBHSJF010000006.1"/>
</dbReference>
<reference evidence="8" key="1">
    <citation type="journal article" date="2019" name="Int. J. Syst. Evol. Microbiol.">
        <title>The Global Catalogue of Microorganisms (GCM) 10K type strain sequencing project: providing services to taxonomists for standard genome sequencing and annotation.</title>
        <authorList>
            <consortium name="The Broad Institute Genomics Platform"/>
            <consortium name="The Broad Institute Genome Sequencing Center for Infectious Disease"/>
            <person name="Wu L."/>
            <person name="Ma J."/>
        </authorList>
    </citation>
    <scope>NUCLEOTIDE SEQUENCE [LARGE SCALE GENOMIC DNA]</scope>
    <source>
        <strain evidence="8">CGMCC 1.16444</strain>
    </source>
</reference>
<organism evidence="7 8">
    <name type="scientific">Flaviflagellibacter deserti</name>
    <dbReference type="NCBI Taxonomy" id="2267266"/>
    <lineage>
        <taxon>Bacteria</taxon>
        <taxon>Pseudomonadati</taxon>
        <taxon>Pseudomonadota</taxon>
        <taxon>Alphaproteobacteria</taxon>
        <taxon>Hyphomicrobiales</taxon>
        <taxon>Flaviflagellibacter</taxon>
    </lineage>
</organism>
<dbReference type="InterPro" id="IPR036909">
    <property type="entry name" value="Cyt_c-like_dom_sf"/>
</dbReference>
<name>A0ABV9Z475_9HYPH</name>
<dbReference type="PROSITE" id="PS51257">
    <property type="entry name" value="PROKAR_LIPOPROTEIN"/>
    <property type="match status" value="1"/>
</dbReference>
<dbReference type="PANTHER" id="PTHR30600">
    <property type="entry name" value="CYTOCHROME C PEROXIDASE-RELATED"/>
    <property type="match status" value="1"/>
</dbReference>
<feature type="domain" description="Cytochrome c" evidence="6">
    <location>
        <begin position="273"/>
        <end position="394"/>
    </location>
</feature>
<dbReference type="Proteomes" id="UP001595796">
    <property type="component" value="Unassembled WGS sequence"/>
</dbReference>
<keyword evidence="1 4" id="KW-0349">Heme</keyword>
<dbReference type="InterPro" id="IPR010538">
    <property type="entry name" value="DHOR"/>
</dbReference>
<dbReference type="PROSITE" id="PS51007">
    <property type="entry name" value="CYTC"/>
    <property type="match status" value="1"/>
</dbReference>
<proteinExistence type="predicted"/>
<dbReference type="EMBL" id="JBHSJF010000006">
    <property type="protein sequence ID" value="MFC5069324.1"/>
    <property type="molecule type" value="Genomic_DNA"/>
</dbReference>
<keyword evidence="8" id="KW-1185">Reference proteome</keyword>
<evidence type="ECO:0000256" key="1">
    <source>
        <dbReference type="ARBA" id="ARBA00022617"/>
    </source>
</evidence>
<gene>
    <name evidence="7" type="ORF">ACFPFW_15005</name>
</gene>
<evidence type="ECO:0000313" key="7">
    <source>
        <dbReference type="EMBL" id="MFC5069324.1"/>
    </source>
</evidence>
<keyword evidence="2 4" id="KW-0479">Metal-binding</keyword>
<evidence type="ECO:0000256" key="5">
    <source>
        <dbReference type="SAM" id="SignalP"/>
    </source>
</evidence>
<keyword evidence="3 4" id="KW-0408">Iron</keyword>
<dbReference type="InterPro" id="IPR009056">
    <property type="entry name" value="Cyt_c-like_dom"/>
</dbReference>
<protein>
    <submittedName>
        <fullName evidence="7">Di-heme oxidoredictase family protein</fullName>
    </submittedName>
</protein>
<dbReference type="PANTHER" id="PTHR30600:SF4">
    <property type="entry name" value="CYTOCHROME C DOMAIN-CONTAINING PROTEIN"/>
    <property type="match status" value="1"/>
</dbReference>
<dbReference type="InterPro" id="IPR051395">
    <property type="entry name" value="Cytochrome_c_Peroxidase/MauG"/>
</dbReference>
<dbReference type="Gene3D" id="1.10.760.10">
    <property type="entry name" value="Cytochrome c-like domain"/>
    <property type="match status" value="1"/>
</dbReference>
<dbReference type="SUPFAM" id="SSF46626">
    <property type="entry name" value="Cytochrome c"/>
    <property type="match status" value="1"/>
</dbReference>
<feature type="signal peptide" evidence="5">
    <location>
        <begin position="1"/>
        <end position="21"/>
    </location>
</feature>
<evidence type="ECO:0000256" key="3">
    <source>
        <dbReference type="ARBA" id="ARBA00023004"/>
    </source>
</evidence>
<accession>A0ABV9Z475</accession>
<evidence type="ECO:0000256" key="2">
    <source>
        <dbReference type="ARBA" id="ARBA00022723"/>
    </source>
</evidence>
<comment type="caution">
    <text evidence="7">The sequence shown here is derived from an EMBL/GenBank/DDBJ whole genome shotgun (WGS) entry which is preliminary data.</text>
</comment>
<evidence type="ECO:0000313" key="8">
    <source>
        <dbReference type="Proteomes" id="UP001595796"/>
    </source>
</evidence>
<dbReference type="Pfam" id="PF06537">
    <property type="entry name" value="DHOR"/>
    <property type="match status" value="2"/>
</dbReference>
<feature type="chain" id="PRO_5045298703" evidence="5">
    <location>
        <begin position="22"/>
        <end position="394"/>
    </location>
</feature>